<sequence>MANKNSVLELASNESDTSFRDFAKENIMGSTPTRLSFDEYANTSNGQVTDKDAEKNNVFDESVANDTSRDSIKFISALGTASMSMTLSDLGSDSGSVSDAESAKFTCQRWI</sequence>
<dbReference type="AlphaFoldDB" id="A0A8H7GYE7"/>
<dbReference type="EMBL" id="JACBPP010000001">
    <property type="protein sequence ID" value="KAF8005192.1"/>
    <property type="molecule type" value="Genomic_DNA"/>
</dbReference>
<name>A0A8H7GYE7_9ASCO</name>
<comment type="caution">
    <text evidence="1">The sequence shown here is derived from an EMBL/GenBank/DDBJ whole genome shotgun (WGS) entry which is preliminary data.</text>
</comment>
<accession>A0A8H7GYE7</accession>
<organism evidence="1 2">
    <name type="scientific">Metschnikowia pulcherrima</name>
    <dbReference type="NCBI Taxonomy" id="27326"/>
    <lineage>
        <taxon>Eukaryota</taxon>
        <taxon>Fungi</taxon>
        <taxon>Dikarya</taxon>
        <taxon>Ascomycota</taxon>
        <taxon>Saccharomycotina</taxon>
        <taxon>Pichiomycetes</taxon>
        <taxon>Metschnikowiaceae</taxon>
        <taxon>Metschnikowia</taxon>
    </lineage>
</organism>
<proteinExistence type="predicted"/>
<evidence type="ECO:0000313" key="1">
    <source>
        <dbReference type="EMBL" id="KAF8005192.1"/>
    </source>
</evidence>
<protein>
    <submittedName>
        <fullName evidence="1">Uncharacterized protein</fullName>
    </submittedName>
</protein>
<gene>
    <name evidence="1" type="ORF">HF325_000649</name>
</gene>
<keyword evidence="2" id="KW-1185">Reference proteome</keyword>
<evidence type="ECO:0000313" key="2">
    <source>
        <dbReference type="Proteomes" id="UP000649328"/>
    </source>
</evidence>
<reference evidence="1" key="1">
    <citation type="submission" date="2020-10" db="EMBL/GenBank/DDBJ databases">
        <title>The Whole-Genome Sequence of Metschnikowia persimmonesis, a Novel Endophytic Yeast Species Isolated from Medicinal Plant Diospyros kaki Thumb.</title>
        <authorList>
            <person name="Rahmat E."/>
            <person name="Kang Y."/>
        </authorList>
    </citation>
    <scope>NUCLEOTIDE SEQUENCE</scope>
    <source>
        <strain evidence="1">KIOM G15050</strain>
    </source>
</reference>
<dbReference type="Proteomes" id="UP000649328">
    <property type="component" value="Unassembled WGS sequence"/>
</dbReference>